<dbReference type="OrthoDB" id="7679021at2"/>
<keyword evidence="5" id="KW-1185">Reference proteome</keyword>
<evidence type="ECO:0000256" key="1">
    <source>
        <dbReference type="SAM" id="Phobius"/>
    </source>
</evidence>
<protein>
    <recommendedName>
        <fullName evidence="3">DUF6460 domain-containing protein</fullName>
    </recommendedName>
</protein>
<gene>
    <name evidence="4" type="ORF">AX760_13715</name>
</gene>
<name>A0A657LWR5_9HYPH</name>
<organism evidence="4 5">
    <name type="scientific">Pararhizobium antarcticum</name>
    <dbReference type="NCBI Taxonomy" id="1798805"/>
    <lineage>
        <taxon>Bacteria</taxon>
        <taxon>Pseudomonadati</taxon>
        <taxon>Pseudomonadota</taxon>
        <taxon>Alphaproteobacteria</taxon>
        <taxon>Hyphomicrobiales</taxon>
        <taxon>Rhizobiaceae</taxon>
        <taxon>Rhizobium/Agrobacterium group</taxon>
        <taxon>Pararhizobium</taxon>
    </lineage>
</organism>
<dbReference type="RefSeq" id="WP_071832281.1">
    <property type="nucleotide sequence ID" value="NZ_LSRP01000073.1"/>
</dbReference>
<dbReference type="AlphaFoldDB" id="A0A657LWR5"/>
<evidence type="ECO:0000313" key="5">
    <source>
        <dbReference type="Proteomes" id="UP000182661"/>
    </source>
</evidence>
<keyword evidence="1" id="KW-0812">Transmembrane</keyword>
<keyword evidence="1" id="KW-0472">Membrane</keyword>
<dbReference type="Proteomes" id="UP000182661">
    <property type="component" value="Unassembled WGS sequence"/>
</dbReference>
<evidence type="ECO:0000256" key="2">
    <source>
        <dbReference type="SAM" id="SignalP"/>
    </source>
</evidence>
<evidence type="ECO:0000313" key="4">
    <source>
        <dbReference type="EMBL" id="OJF99036.1"/>
    </source>
</evidence>
<comment type="caution">
    <text evidence="4">The sequence shown here is derived from an EMBL/GenBank/DDBJ whole genome shotgun (WGS) entry which is preliminary data.</text>
</comment>
<dbReference type="EMBL" id="LSRP01000073">
    <property type="protein sequence ID" value="OJF99036.1"/>
    <property type="molecule type" value="Genomic_DNA"/>
</dbReference>
<feature type="transmembrane region" description="Helical" evidence="1">
    <location>
        <begin position="54"/>
        <end position="76"/>
    </location>
</feature>
<feature type="signal peptide" evidence="2">
    <location>
        <begin position="1"/>
        <end position="20"/>
    </location>
</feature>
<dbReference type="Pfam" id="PF20061">
    <property type="entry name" value="DUF6460"/>
    <property type="match status" value="1"/>
</dbReference>
<keyword evidence="2" id="KW-0732">Signal</keyword>
<reference evidence="4 5" key="1">
    <citation type="submission" date="2016-02" db="EMBL/GenBank/DDBJ databases">
        <title>Genome sequencing of a beta-galactosidase producing bacteria Rhizobium sp. 59.</title>
        <authorList>
            <person name="Wang D."/>
            <person name="Kot W."/>
            <person name="Qin Y."/>
            <person name="Hansen L."/>
            <person name="Naqvi K."/>
            <person name="Rensing C."/>
        </authorList>
    </citation>
    <scope>NUCLEOTIDE SEQUENCE [LARGE SCALE GENOMIC DNA]</scope>
    <source>
        <strain evidence="4 5">59</strain>
    </source>
</reference>
<feature type="domain" description="DUF6460" evidence="3">
    <location>
        <begin position="43"/>
        <end position="75"/>
    </location>
</feature>
<sequence>MLRFLAAVFKIALASLFAGAGLSLFNISSAQILEQIGMTPEAVWGYVLQATNWAVPNMLLGSMIVLPLWFLTYVFLPPRERERD</sequence>
<feature type="chain" id="PRO_5024794918" description="DUF6460 domain-containing protein" evidence="2">
    <location>
        <begin position="21"/>
        <end position="84"/>
    </location>
</feature>
<dbReference type="InterPro" id="IPR045594">
    <property type="entry name" value="DUF6460"/>
</dbReference>
<keyword evidence="1" id="KW-1133">Transmembrane helix</keyword>
<accession>A0A657LWR5</accession>
<proteinExistence type="predicted"/>
<evidence type="ECO:0000259" key="3">
    <source>
        <dbReference type="Pfam" id="PF20061"/>
    </source>
</evidence>